<dbReference type="Pfam" id="PF09180">
    <property type="entry name" value="ProRS-C_1"/>
    <property type="match status" value="1"/>
</dbReference>
<evidence type="ECO:0000256" key="4">
    <source>
        <dbReference type="ARBA" id="ARBA00022598"/>
    </source>
</evidence>
<keyword evidence="16" id="KW-1185">Reference proteome</keyword>
<dbReference type="GO" id="GO:0017101">
    <property type="term" value="C:aminoacyl-tRNA synthetase multienzyme complex"/>
    <property type="evidence" value="ECO:0007669"/>
    <property type="project" value="TreeGrafter"/>
</dbReference>
<dbReference type="SUPFAM" id="SSF52954">
    <property type="entry name" value="Class II aaRS ABD-related"/>
    <property type="match status" value="1"/>
</dbReference>
<dbReference type="OrthoDB" id="9809052at2"/>
<dbReference type="InterPro" id="IPR036621">
    <property type="entry name" value="Anticodon-bd_dom_sf"/>
</dbReference>
<comment type="domain">
    <text evidence="11">Consists of three domains: the N-terminal catalytic domain, the anticodon-binding domain and the C-terminal extension.</text>
</comment>
<dbReference type="InterPro" id="IPR002314">
    <property type="entry name" value="aa-tRNA-synt_IIb"/>
</dbReference>
<dbReference type="FunFam" id="3.30.930.10:FF:000023">
    <property type="entry name" value="Proline--tRNA ligase"/>
    <property type="match status" value="1"/>
</dbReference>
<dbReference type="CDD" id="cd00862">
    <property type="entry name" value="ProRS_anticodon_zinc"/>
    <property type="match status" value="1"/>
</dbReference>
<keyword evidence="8 11" id="KW-0030">Aminoacyl-tRNA synthetase</keyword>
<proteinExistence type="inferred from homology"/>
<reference evidence="15" key="2">
    <citation type="submission" date="2016-11" db="EMBL/GenBank/DDBJ databases">
        <authorList>
            <person name="Varghese N."/>
            <person name="Submissions S."/>
        </authorList>
    </citation>
    <scope>NUCLEOTIDE SEQUENCE [LARGE SCALE GENOMIC DNA]</scope>
    <source>
        <strain evidence="15">DSM 19859</strain>
    </source>
</reference>
<dbReference type="InterPro" id="IPR017449">
    <property type="entry name" value="Pro-tRNA_synth_II"/>
</dbReference>
<evidence type="ECO:0000259" key="12">
    <source>
        <dbReference type="PROSITE" id="PS50862"/>
    </source>
</evidence>
<keyword evidence="7 11" id="KW-0648">Protein biosynthesis</keyword>
<sequence>MGKNLTTRAEDYSKWYNELVVKADLAENSGVRGCMVIKPYGYAIWEKMQAELDRMFKETGHENAYFPLFIPKSYFSKEASHVDGFAKECAVVTHYRLKNDEDGSIIVDPEAKLEEELIVRPTSETIIWDTYRKWIQSYRDLPIKVNQWANVVRWEMRTRLFLRTAEFLWQEGHTAHATQDEAIAEAKQMMRVYADFAEHFMAMPVVRGTKTESERFAGALETYCIEALMQDGKALQAGTSHFLGQNFAKAFDVKFATKEGGQEHVWATSWGVSTRLMGALVMTHSDDHGLVLPPKLAPIQVVIVPIYKGEEQLDSISQVAKELKRELQLLGISVKFDDRDTHKPGWKFNEYEQKGVPLRIAIGPRDLEKRTVELARRDTLTKETVSKDDIVSRVQDLLVEMQRALFDKAKNFRDTHITEVDTYDEFKDILENKTGFVSAFWDGTKETEERIKTETKATIRCIPLNAKEEEGVCVYSGKPAQMRVLFAKAY</sequence>
<keyword evidence="4 11" id="KW-0436">Ligase</keyword>
<dbReference type="Pfam" id="PF00587">
    <property type="entry name" value="tRNA-synt_2b"/>
    <property type="match status" value="1"/>
</dbReference>
<dbReference type="SMART" id="SM00946">
    <property type="entry name" value="ProRS-C_1"/>
    <property type="match status" value="1"/>
</dbReference>
<comment type="subunit">
    <text evidence="2 11">Homodimer.</text>
</comment>
<keyword evidence="3 11" id="KW-0963">Cytoplasm</keyword>
<dbReference type="EC" id="6.1.1.15" evidence="11"/>
<dbReference type="Proteomes" id="UP000184240">
    <property type="component" value="Unassembled WGS sequence"/>
</dbReference>
<dbReference type="PANTHER" id="PTHR43382:SF2">
    <property type="entry name" value="BIFUNCTIONAL GLUTAMATE_PROLINE--TRNA LIGASE"/>
    <property type="match status" value="1"/>
</dbReference>
<dbReference type="RefSeq" id="WP_072984000.1">
    <property type="nucleotide sequence ID" value="NZ_FQXT01000005.1"/>
</dbReference>
<evidence type="ECO:0000256" key="2">
    <source>
        <dbReference type="ARBA" id="ARBA00011738"/>
    </source>
</evidence>
<evidence type="ECO:0000256" key="8">
    <source>
        <dbReference type="ARBA" id="ARBA00023146"/>
    </source>
</evidence>
<dbReference type="PANTHER" id="PTHR43382">
    <property type="entry name" value="PROLYL-TRNA SYNTHETASE"/>
    <property type="match status" value="1"/>
</dbReference>
<evidence type="ECO:0000256" key="10">
    <source>
        <dbReference type="ARBA" id="ARBA00060806"/>
    </source>
</evidence>
<dbReference type="CDD" id="cd00778">
    <property type="entry name" value="ProRS_core_arch_euk"/>
    <property type="match status" value="1"/>
</dbReference>
<protein>
    <recommendedName>
        <fullName evidence="11">Proline--tRNA ligase</fullName>
        <ecNumber evidence="11">6.1.1.15</ecNumber>
    </recommendedName>
    <alternativeName>
        <fullName evidence="11">Prolyl-tRNA synthetase</fullName>
        <shortName evidence="11">ProRS</shortName>
    </alternativeName>
</protein>
<dbReference type="NCBIfam" id="TIGR00408">
    <property type="entry name" value="proS_fam_I"/>
    <property type="match status" value="1"/>
</dbReference>
<evidence type="ECO:0000256" key="6">
    <source>
        <dbReference type="ARBA" id="ARBA00022840"/>
    </source>
</evidence>
<dbReference type="GO" id="GO:0005737">
    <property type="term" value="C:cytoplasm"/>
    <property type="evidence" value="ECO:0007669"/>
    <property type="project" value="UniProtKB-SubCell"/>
</dbReference>
<name>A0A1M5Z8N7_9FLAO</name>
<comment type="similarity">
    <text evidence="10 11">Belongs to the class-II aminoacyl-tRNA synthetase family. ProS type 3 subfamily.</text>
</comment>
<dbReference type="InterPro" id="IPR033721">
    <property type="entry name" value="ProRS_core_arch_euk"/>
</dbReference>
<evidence type="ECO:0000256" key="1">
    <source>
        <dbReference type="ARBA" id="ARBA00004496"/>
    </source>
</evidence>
<comment type="catalytic activity">
    <reaction evidence="9 11">
        <text>tRNA(Pro) + L-proline + ATP = L-prolyl-tRNA(Pro) + AMP + diphosphate</text>
        <dbReference type="Rhea" id="RHEA:14305"/>
        <dbReference type="Rhea" id="RHEA-COMP:9700"/>
        <dbReference type="Rhea" id="RHEA-COMP:9702"/>
        <dbReference type="ChEBI" id="CHEBI:30616"/>
        <dbReference type="ChEBI" id="CHEBI:33019"/>
        <dbReference type="ChEBI" id="CHEBI:60039"/>
        <dbReference type="ChEBI" id="CHEBI:78442"/>
        <dbReference type="ChEBI" id="CHEBI:78532"/>
        <dbReference type="ChEBI" id="CHEBI:456215"/>
        <dbReference type="EC" id="6.1.1.15"/>
    </reaction>
</comment>
<dbReference type="SUPFAM" id="SSF55681">
    <property type="entry name" value="Class II aaRS and biotin synthetases"/>
    <property type="match status" value="1"/>
</dbReference>
<dbReference type="EMBL" id="FQXT01000005">
    <property type="protein sequence ID" value="SHI20572.1"/>
    <property type="molecule type" value="Genomic_DNA"/>
</dbReference>
<dbReference type="FunFam" id="3.40.50.800:FF:000005">
    <property type="entry name" value="bifunctional glutamate/proline--tRNA ligase"/>
    <property type="match status" value="1"/>
</dbReference>
<feature type="domain" description="Aminoacyl-transfer RNA synthetases class-II family profile" evidence="12">
    <location>
        <begin position="27"/>
        <end position="293"/>
    </location>
</feature>
<dbReference type="Gene3D" id="3.40.50.800">
    <property type="entry name" value="Anticodon-binding domain"/>
    <property type="match status" value="1"/>
</dbReference>
<evidence type="ECO:0000313" key="16">
    <source>
        <dbReference type="Proteomes" id="UP000290037"/>
    </source>
</evidence>
<evidence type="ECO:0000313" key="14">
    <source>
        <dbReference type="EMBL" id="SHI20572.1"/>
    </source>
</evidence>
<keyword evidence="5 11" id="KW-0547">Nucleotide-binding</keyword>
<organism evidence="14 15">
    <name type="scientific">Leeuwenhoekiella palythoae</name>
    <dbReference type="NCBI Taxonomy" id="573501"/>
    <lineage>
        <taxon>Bacteria</taxon>
        <taxon>Pseudomonadati</taxon>
        <taxon>Bacteroidota</taxon>
        <taxon>Flavobacteriia</taxon>
        <taxon>Flavobacteriales</taxon>
        <taxon>Flavobacteriaceae</taxon>
        <taxon>Leeuwenhoekiella</taxon>
    </lineage>
</organism>
<dbReference type="GO" id="GO:0005524">
    <property type="term" value="F:ATP binding"/>
    <property type="evidence" value="ECO:0007669"/>
    <property type="project" value="UniProtKB-UniRule"/>
</dbReference>
<gene>
    <name evidence="11" type="primary">proS</name>
    <name evidence="13" type="ORF">DSM01_2669</name>
    <name evidence="14" type="ORF">SAMN04487999_2776</name>
</gene>
<evidence type="ECO:0000256" key="11">
    <source>
        <dbReference type="HAMAP-Rule" id="MF_01571"/>
    </source>
</evidence>
<dbReference type="InterPro" id="IPR045864">
    <property type="entry name" value="aa-tRNA-synth_II/BPL/LPL"/>
</dbReference>
<keyword evidence="6 11" id="KW-0067">ATP-binding</keyword>
<comment type="subcellular location">
    <subcellularLocation>
        <location evidence="1 11">Cytoplasm</location>
    </subcellularLocation>
</comment>
<dbReference type="Pfam" id="PF03129">
    <property type="entry name" value="HGTP_anticodon"/>
    <property type="match status" value="1"/>
</dbReference>
<dbReference type="InterPro" id="IPR006195">
    <property type="entry name" value="aa-tRNA-synth_II"/>
</dbReference>
<evidence type="ECO:0000256" key="9">
    <source>
        <dbReference type="ARBA" id="ARBA00047671"/>
    </source>
</evidence>
<dbReference type="HAMAP" id="MF_01571">
    <property type="entry name" value="Pro_tRNA_synth_type3"/>
    <property type="match status" value="1"/>
</dbReference>
<evidence type="ECO:0000256" key="5">
    <source>
        <dbReference type="ARBA" id="ARBA00022741"/>
    </source>
</evidence>
<dbReference type="AlphaFoldDB" id="A0A1M5Z8N7"/>
<dbReference type="Gene3D" id="3.30.110.30">
    <property type="entry name" value="C-terminal domain of ProRS"/>
    <property type="match status" value="1"/>
</dbReference>
<evidence type="ECO:0000313" key="13">
    <source>
        <dbReference type="EMBL" id="RXG28162.1"/>
    </source>
</evidence>
<dbReference type="InterPro" id="IPR004499">
    <property type="entry name" value="Pro-tRNA-ligase_IIa_arc-type"/>
</dbReference>
<accession>A0A1M5Z8N7</accession>
<evidence type="ECO:0000256" key="7">
    <source>
        <dbReference type="ARBA" id="ARBA00022917"/>
    </source>
</evidence>
<dbReference type="InterPro" id="IPR004154">
    <property type="entry name" value="Anticodon-bd"/>
</dbReference>
<reference evidence="14" key="1">
    <citation type="submission" date="2016-11" db="EMBL/GenBank/DDBJ databases">
        <authorList>
            <person name="Jaros S."/>
            <person name="Januszkiewicz K."/>
            <person name="Wedrychowicz H."/>
        </authorList>
    </citation>
    <scope>NUCLEOTIDE SEQUENCE [LARGE SCALE GENOMIC DNA]</scope>
    <source>
        <strain evidence="14">DSM 19859</strain>
    </source>
</reference>
<dbReference type="Proteomes" id="UP000290037">
    <property type="component" value="Unassembled WGS sequence"/>
</dbReference>
<reference evidence="13 16" key="3">
    <citation type="submission" date="2018-07" db="EMBL/GenBank/DDBJ databases">
        <title>Leeuwenhoekiella genomics.</title>
        <authorList>
            <person name="Tahon G."/>
            <person name="Willems A."/>
        </authorList>
    </citation>
    <scope>NUCLEOTIDE SEQUENCE [LARGE SCALE GENOMIC DNA]</scope>
    <source>
        <strain evidence="13 16">LMG 24856</strain>
    </source>
</reference>
<dbReference type="SUPFAM" id="SSF64586">
    <property type="entry name" value="C-terminal domain of ProRS"/>
    <property type="match status" value="1"/>
</dbReference>
<dbReference type="InterPro" id="IPR016061">
    <property type="entry name" value="Pro-tRNA_ligase_II_C"/>
</dbReference>
<dbReference type="EMBL" id="QOVN01000005">
    <property type="protein sequence ID" value="RXG28162.1"/>
    <property type="molecule type" value="Genomic_DNA"/>
</dbReference>
<dbReference type="STRING" id="573501.SAMN04487999_2776"/>
<evidence type="ECO:0000256" key="3">
    <source>
        <dbReference type="ARBA" id="ARBA00022490"/>
    </source>
</evidence>
<dbReference type="PROSITE" id="PS50862">
    <property type="entry name" value="AA_TRNA_LIGASE_II"/>
    <property type="match status" value="1"/>
</dbReference>
<evidence type="ECO:0000313" key="15">
    <source>
        <dbReference type="Proteomes" id="UP000184240"/>
    </source>
</evidence>
<dbReference type="GO" id="GO:0004827">
    <property type="term" value="F:proline-tRNA ligase activity"/>
    <property type="evidence" value="ECO:0007669"/>
    <property type="project" value="UniProtKB-UniRule"/>
</dbReference>
<comment type="function">
    <text evidence="11">Catalyzes the attachment of proline to tRNA(Pro) in a two-step reaction: proline is first activated by ATP to form Pro-AMP and then transferred to the acceptor end of tRNA(Pro).</text>
</comment>
<dbReference type="Gene3D" id="3.30.930.10">
    <property type="entry name" value="Bira Bifunctional Protein, Domain 2"/>
    <property type="match status" value="1"/>
</dbReference>
<dbReference type="GO" id="GO:0006433">
    <property type="term" value="P:prolyl-tRNA aminoacylation"/>
    <property type="evidence" value="ECO:0007669"/>
    <property type="project" value="UniProtKB-UniRule"/>
</dbReference>